<dbReference type="EMBL" id="PCTL01000025">
    <property type="protein sequence ID" value="PIP73291.1"/>
    <property type="molecule type" value="Genomic_DNA"/>
</dbReference>
<dbReference type="InterPro" id="IPR036259">
    <property type="entry name" value="MFS_trans_sf"/>
</dbReference>
<feature type="transmembrane region" description="Helical" evidence="4">
    <location>
        <begin position="301"/>
        <end position="320"/>
    </location>
</feature>
<reference evidence="6 7" key="1">
    <citation type="submission" date="2017-09" db="EMBL/GenBank/DDBJ databases">
        <title>Depth-based differentiation of microbial function through sediment-hosted aquifers and enrichment of novel symbionts in the deep terrestrial subsurface.</title>
        <authorList>
            <person name="Probst A.J."/>
            <person name="Ladd B."/>
            <person name="Jarett J.K."/>
            <person name="Geller-Mcgrath D.E."/>
            <person name="Sieber C.M."/>
            <person name="Emerson J.B."/>
            <person name="Anantharaman K."/>
            <person name="Thomas B.C."/>
            <person name="Malmstrom R."/>
            <person name="Stieglmeier M."/>
            <person name="Klingl A."/>
            <person name="Woyke T."/>
            <person name="Ryan C.M."/>
            <person name="Banfield J.F."/>
        </authorList>
    </citation>
    <scope>NUCLEOTIDE SEQUENCE [LARGE SCALE GENOMIC DNA]</scope>
    <source>
        <strain evidence="6">CG22_combo_CG10-13_8_21_14_all_47_15</strain>
    </source>
</reference>
<evidence type="ECO:0000256" key="2">
    <source>
        <dbReference type="ARBA" id="ARBA00022989"/>
    </source>
</evidence>
<feature type="transmembrane region" description="Helical" evidence="4">
    <location>
        <begin position="365"/>
        <end position="382"/>
    </location>
</feature>
<gene>
    <name evidence="6" type="ORF">COW88_02405</name>
</gene>
<feature type="transmembrane region" description="Helical" evidence="4">
    <location>
        <begin position="210"/>
        <end position="235"/>
    </location>
</feature>
<feature type="domain" description="Major facilitator superfamily (MFS) profile" evidence="5">
    <location>
        <begin position="202"/>
        <end position="388"/>
    </location>
</feature>
<evidence type="ECO:0000256" key="3">
    <source>
        <dbReference type="ARBA" id="ARBA00023136"/>
    </source>
</evidence>
<dbReference type="PANTHER" id="PTHR23520">
    <property type="entry name" value="TRANSPORTER, PUTATIVE (AFU_ORTHOLOGUE AFUA_3G04000)-RELATED"/>
    <property type="match status" value="1"/>
</dbReference>
<dbReference type="InterPro" id="IPR020846">
    <property type="entry name" value="MFS_dom"/>
</dbReference>
<evidence type="ECO:0000313" key="7">
    <source>
        <dbReference type="Proteomes" id="UP000230638"/>
    </source>
</evidence>
<feature type="transmembrane region" description="Helical" evidence="4">
    <location>
        <begin position="162"/>
        <end position="181"/>
    </location>
</feature>
<feature type="transmembrane region" description="Helical" evidence="4">
    <location>
        <begin position="341"/>
        <end position="359"/>
    </location>
</feature>
<accession>A0A2H0CU67</accession>
<protein>
    <recommendedName>
        <fullName evidence="5">Major facilitator superfamily (MFS) profile domain-containing protein</fullName>
    </recommendedName>
</protein>
<keyword evidence="3 4" id="KW-0472">Membrane</keyword>
<evidence type="ECO:0000256" key="4">
    <source>
        <dbReference type="SAM" id="Phobius"/>
    </source>
</evidence>
<dbReference type="AlphaFoldDB" id="A0A2H0CU67"/>
<dbReference type="PANTHER" id="PTHR23520:SF5">
    <property type="entry name" value="TRANSPORTER, PUTATIVE (AFU_ORTHOLOGUE AFUA_3G04000)-RELATED"/>
    <property type="match status" value="1"/>
</dbReference>
<feature type="transmembrane region" description="Helical" evidence="4">
    <location>
        <begin position="12"/>
        <end position="32"/>
    </location>
</feature>
<keyword evidence="2 4" id="KW-1133">Transmembrane helix</keyword>
<keyword evidence="1 4" id="KW-0812">Transmembrane</keyword>
<evidence type="ECO:0000313" key="6">
    <source>
        <dbReference type="EMBL" id="PIP73291.1"/>
    </source>
</evidence>
<name>A0A2H0CU67_9BACT</name>
<dbReference type="InterPro" id="IPR011701">
    <property type="entry name" value="MFS"/>
</dbReference>
<dbReference type="SUPFAM" id="SSF103473">
    <property type="entry name" value="MFS general substrate transporter"/>
    <property type="match status" value="1"/>
</dbReference>
<comment type="caution">
    <text evidence="6">The sequence shown here is derived from an EMBL/GenBank/DDBJ whole genome shotgun (WGS) entry which is preliminary data.</text>
</comment>
<feature type="transmembrane region" description="Helical" evidence="4">
    <location>
        <begin position="277"/>
        <end position="295"/>
    </location>
</feature>
<feature type="transmembrane region" description="Helical" evidence="4">
    <location>
        <begin position="100"/>
        <end position="122"/>
    </location>
</feature>
<dbReference type="PROSITE" id="PS50850">
    <property type="entry name" value="MFS"/>
    <property type="match status" value="1"/>
</dbReference>
<feature type="transmembrane region" description="Helical" evidence="4">
    <location>
        <begin position="241"/>
        <end position="265"/>
    </location>
</feature>
<feature type="transmembrane region" description="Helical" evidence="4">
    <location>
        <begin position="76"/>
        <end position="94"/>
    </location>
</feature>
<feature type="transmembrane region" description="Helical" evidence="4">
    <location>
        <begin position="44"/>
        <end position="64"/>
    </location>
</feature>
<sequence>MAVLHTTTRIELRALYTSSFLFAFHVALLAYIESSFLSAFIPEQYIGLVFTAGAIFATVALVWMPAVLSKIGNFRTIFLLAAIEIIALIVLAAAKTAPLAVTTFIVHAALYPLILFGFDIFLEHDSPNTSTGNIRGIFLTASNAAWIVPPLLTGLILQNGDYWKIFAISALLMFPILMLFMRRFSNFRDPIYNRPPFWKTLREIAARKNIFRIFMSNGILMLFFAWMTIFTPLYLHNHLAFPWSTIGMMFAVMLIPFVLVDIPLGRLADRFLGEKEMLSAGFIIGAVSTGVLAFLPANAVLWTIVLFVTRIGMATVQIMNESYFFKQVNDIDANIISMFRNTQPIAYIIAPLLGTVVLWLFEFRFLFLVLACITLFGLRYSLTLKDTK</sequence>
<evidence type="ECO:0000259" key="5">
    <source>
        <dbReference type="PROSITE" id="PS50850"/>
    </source>
</evidence>
<evidence type="ECO:0000256" key="1">
    <source>
        <dbReference type="ARBA" id="ARBA00022692"/>
    </source>
</evidence>
<dbReference type="Gene3D" id="1.20.1250.20">
    <property type="entry name" value="MFS general substrate transporter like domains"/>
    <property type="match status" value="2"/>
</dbReference>
<dbReference type="GO" id="GO:0022857">
    <property type="term" value="F:transmembrane transporter activity"/>
    <property type="evidence" value="ECO:0007669"/>
    <property type="project" value="InterPro"/>
</dbReference>
<dbReference type="Pfam" id="PF07690">
    <property type="entry name" value="MFS_1"/>
    <property type="match status" value="1"/>
</dbReference>
<organism evidence="6 7">
    <name type="scientific">Candidatus Lloydbacteria bacterium CG22_combo_CG10-13_8_21_14_all_47_15</name>
    <dbReference type="NCBI Taxonomy" id="1974635"/>
    <lineage>
        <taxon>Bacteria</taxon>
        <taxon>Candidatus Lloydiibacteriota</taxon>
    </lineage>
</organism>
<proteinExistence type="predicted"/>
<feature type="transmembrane region" description="Helical" evidence="4">
    <location>
        <begin position="134"/>
        <end position="156"/>
    </location>
</feature>
<dbReference type="Proteomes" id="UP000230638">
    <property type="component" value="Unassembled WGS sequence"/>
</dbReference>